<dbReference type="Proteomes" id="UP000077069">
    <property type="component" value="Unassembled WGS sequence"/>
</dbReference>
<organism evidence="3 4">
    <name type="scientific">Paraphaeosphaeria sporulosa</name>
    <dbReference type="NCBI Taxonomy" id="1460663"/>
    <lineage>
        <taxon>Eukaryota</taxon>
        <taxon>Fungi</taxon>
        <taxon>Dikarya</taxon>
        <taxon>Ascomycota</taxon>
        <taxon>Pezizomycotina</taxon>
        <taxon>Dothideomycetes</taxon>
        <taxon>Pleosporomycetidae</taxon>
        <taxon>Pleosporales</taxon>
        <taxon>Massarineae</taxon>
        <taxon>Didymosphaeriaceae</taxon>
        <taxon>Paraphaeosphaeria</taxon>
    </lineage>
</organism>
<dbReference type="InterPro" id="IPR052523">
    <property type="entry name" value="Trichothecene_AcTrans"/>
</dbReference>
<dbReference type="STRING" id="1460663.A0A177C182"/>
<dbReference type="AlphaFoldDB" id="A0A177C182"/>
<dbReference type="InterPro" id="IPR016181">
    <property type="entry name" value="Acyl_CoA_acyltransferase"/>
</dbReference>
<evidence type="ECO:0000256" key="1">
    <source>
        <dbReference type="SAM" id="MobiDB-lite"/>
    </source>
</evidence>
<dbReference type="GO" id="GO:0016747">
    <property type="term" value="F:acyltransferase activity, transferring groups other than amino-acyl groups"/>
    <property type="evidence" value="ECO:0007669"/>
    <property type="project" value="InterPro"/>
</dbReference>
<dbReference type="EMBL" id="KV441558">
    <property type="protein sequence ID" value="OAG00971.1"/>
    <property type="molecule type" value="Genomic_DNA"/>
</dbReference>
<dbReference type="RefSeq" id="XP_018031336.1">
    <property type="nucleotide sequence ID" value="XM_018179334.1"/>
</dbReference>
<name>A0A177C182_9PLEO</name>
<dbReference type="InParanoid" id="A0A177C182"/>
<feature type="region of interest" description="Disordered" evidence="1">
    <location>
        <begin position="82"/>
        <end position="101"/>
    </location>
</feature>
<dbReference type="Pfam" id="PF00583">
    <property type="entry name" value="Acetyltransf_1"/>
    <property type="match status" value="1"/>
</dbReference>
<feature type="domain" description="N-acetyltransferase" evidence="2">
    <location>
        <begin position="118"/>
        <end position="249"/>
    </location>
</feature>
<accession>A0A177C182</accession>
<reference evidence="3 4" key="1">
    <citation type="submission" date="2016-05" db="EMBL/GenBank/DDBJ databases">
        <title>Comparative analysis of secretome profiles of manganese(II)-oxidizing ascomycete fungi.</title>
        <authorList>
            <consortium name="DOE Joint Genome Institute"/>
            <person name="Zeiner C.A."/>
            <person name="Purvine S.O."/>
            <person name="Zink E.M."/>
            <person name="Wu S."/>
            <person name="Pasa-Tolic L."/>
            <person name="Chaput D.L."/>
            <person name="Haridas S."/>
            <person name="Grigoriev I.V."/>
            <person name="Santelli C.M."/>
            <person name="Hansel C.M."/>
        </authorList>
    </citation>
    <scope>NUCLEOTIDE SEQUENCE [LARGE SCALE GENOMIC DNA]</scope>
    <source>
        <strain evidence="3 4">AP3s5-JAC2a</strain>
    </source>
</reference>
<dbReference type="Gene3D" id="3.40.630.30">
    <property type="match status" value="1"/>
</dbReference>
<dbReference type="PANTHER" id="PTHR42791">
    <property type="entry name" value="GNAT FAMILY ACETYLTRANSFERASE"/>
    <property type="match status" value="1"/>
</dbReference>
<evidence type="ECO:0000259" key="2">
    <source>
        <dbReference type="PROSITE" id="PS51186"/>
    </source>
</evidence>
<dbReference type="InterPro" id="IPR000182">
    <property type="entry name" value="GNAT_dom"/>
</dbReference>
<keyword evidence="4" id="KW-1185">Reference proteome</keyword>
<dbReference type="PROSITE" id="PS51186">
    <property type="entry name" value="GNAT"/>
    <property type="match status" value="1"/>
</dbReference>
<dbReference type="SUPFAM" id="SSF55729">
    <property type="entry name" value="Acyl-CoA N-acyltransferases (Nat)"/>
    <property type="match status" value="1"/>
</dbReference>
<gene>
    <name evidence="3" type="ORF">CC84DRAFT_1168173</name>
</gene>
<protein>
    <recommendedName>
        <fullName evidence="2">N-acetyltransferase domain-containing protein</fullName>
    </recommendedName>
</protein>
<evidence type="ECO:0000313" key="4">
    <source>
        <dbReference type="Proteomes" id="UP000077069"/>
    </source>
</evidence>
<dbReference type="PANTHER" id="PTHR42791:SF1">
    <property type="entry name" value="N-ACETYLTRANSFERASE DOMAIN-CONTAINING PROTEIN"/>
    <property type="match status" value="1"/>
</dbReference>
<dbReference type="OrthoDB" id="544277at2759"/>
<proteinExistence type="predicted"/>
<dbReference type="GeneID" id="28762820"/>
<sequence length="272" mass="29745">MPPPTSDTKVPTTISTTHKNHPIYSHLLARAFTTDPVFTYIEGATPWYARPLLTYRIIRSQLLAASHGNRALFIAAASNPTTTSKSSLQASKEEDKEQDAELNPQCTAVILPPGESLLGIPVPSWISLLLLRGAWRVFFSLGLSGWKKFEKGYITPVEAAKASVFAQGETYYYVAIIWTAAQHRGKGLAQSVLGELTERAQREGKPVWLEASSAASRRVYRRCGFVDVGETIVLGRGEVDGTGEAAEGEAAVGVPVFPMVWWPKGDPRKTME</sequence>
<evidence type="ECO:0000313" key="3">
    <source>
        <dbReference type="EMBL" id="OAG00971.1"/>
    </source>
</evidence>